<dbReference type="CDD" id="cd03561">
    <property type="entry name" value="VHS"/>
    <property type="match status" value="1"/>
</dbReference>
<keyword evidence="3" id="KW-0813">Transport</keyword>
<comment type="similarity">
    <text evidence="2">Belongs to the TOM1 family.</text>
</comment>
<comment type="subcellular location">
    <subcellularLocation>
        <location evidence="1">Membrane</location>
        <topology evidence="1">Peripheral membrane protein</topology>
    </subcellularLocation>
</comment>
<evidence type="ECO:0000313" key="10">
    <source>
        <dbReference type="Proteomes" id="UP001604336"/>
    </source>
</evidence>
<evidence type="ECO:0000259" key="7">
    <source>
        <dbReference type="PROSITE" id="PS50179"/>
    </source>
</evidence>
<dbReference type="InterPro" id="IPR002014">
    <property type="entry name" value="VHS_dom"/>
</dbReference>
<feature type="compositionally biased region" description="Low complexity" evidence="6">
    <location>
        <begin position="216"/>
        <end position="231"/>
    </location>
</feature>
<dbReference type="SUPFAM" id="SSF48464">
    <property type="entry name" value="ENTH/VHS domain"/>
    <property type="match status" value="1"/>
</dbReference>
<dbReference type="InterPro" id="IPR044836">
    <property type="entry name" value="TOL_plant"/>
</dbReference>
<dbReference type="GO" id="GO:0005737">
    <property type="term" value="C:cytoplasm"/>
    <property type="evidence" value="ECO:0007669"/>
    <property type="project" value="UniProtKB-ARBA"/>
</dbReference>
<feature type="domain" description="VHS" evidence="7">
    <location>
        <begin position="75"/>
        <end position="204"/>
    </location>
</feature>
<name>A0ABD1SCU3_9LAMI</name>
<evidence type="ECO:0000256" key="4">
    <source>
        <dbReference type="ARBA" id="ARBA00022927"/>
    </source>
</evidence>
<evidence type="ECO:0000256" key="5">
    <source>
        <dbReference type="ARBA" id="ARBA00023136"/>
    </source>
</evidence>
<reference evidence="10" key="1">
    <citation type="submission" date="2024-07" db="EMBL/GenBank/DDBJ databases">
        <title>Two chromosome-level genome assemblies of Korean endemic species Abeliophyllum distichum and Forsythia ovata (Oleaceae).</title>
        <authorList>
            <person name="Jang H."/>
        </authorList>
    </citation>
    <scope>NUCLEOTIDE SEQUENCE [LARGE SCALE GENOMIC DNA]</scope>
</reference>
<dbReference type="InterPro" id="IPR004152">
    <property type="entry name" value="GAT_dom"/>
</dbReference>
<protein>
    <submittedName>
        <fullName evidence="9">ENTH/VHS/GAT family protein</fullName>
    </submittedName>
</protein>
<accession>A0ABD1SCU3</accession>
<dbReference type="InterPro" id="IPR038425">
    <property type="entry name" value="GAT_sf"/>
</dbReference>
<evidence type="ECO:0000256" key="6">
    <source>
        <dbReference type="SAM" id="MobiDB-lite"/>
    </source>
</evidence>
<evidence type="ECO:0000256" key="1">
    <source>
        <dbReference type="ARBA" id="ARBA00004170"/>
    </source>
</evidence>
<gene>
    <name evidence="9" type="ORF">Adt_24050</name>
</gene>
<dbReference type="SMART" id="SM00288">
    <property type="entry name" value="VHS"/>
    <property type="match status" value="1"/>
</dbReference>
<dbReference type="PANTHER" id="PTHR45898">
    <property type="entry name" value="TOM1-LIKE PROTEIN"/>
    <property type="match status" value="1"/>
</dbReference>
<dbReference type="PANTHER" id="PTHR45898:SF3">
    <property type="entry name" value="TOM1-LIKE PROTEIN 5"/>
    <property type="match status" value="1"/>
</dbReference>
<dbReference type="Proteomes" id="UP001604336">
    <property type="component" value="Unassembled WGS sequence"/>
</dbReference>
<dbReference type="Pfam" id="PF00790">
    <property type="entry name" value="VHS"/>
    <property type="match status" value="1"/>
</dbReference>
<evidence type="ECO:0000256" key="3">
    <source>
        <dbReference type="ARBA" id="ARBA00022448"/>
    </source>
</evidence>
<dbReference type="CDD" id="cd14231">
    <property type="entry name" value="GAT_GGA-like_plant"/>
    <property type="match status" value="1"/>
</dbReference>
<proteinExistence type="inferred from homology"/>
<dbReference type="Gene3D" id="1.20.58.160">
    <property type="match status" value="1"/>
</dbReference>
<dbReference type="InterPro" id="IPR008942">
    <property type="entry name" value="ENTH_VHS"/>
</dbReference>
<comment type="caution">
    <text evidence="9">The sequence shown here is derived from an EMBL/GenBank/DDBJ whole genome shotgun (WGS) entry which is preliminary data.</text>
</comment>
<feature type="domain" description="GAT" evidence="8">
    <location>
        <begin position="243"/>
        <end position="331"/>
    </location>
</feature>
<evidence type="ECO:0000256" key="2">
    <source>
        <dbReference type="ARBA" id="ARBA00007708"/>
    </source>
</evidence>
<dbReference type="GO" id="GO:0016020">
    <property type="term" value="C:membrane"/>
    <property type="evidence" value="ECO:0007669"/>
    <property type="project" value="UniProtKB-SubCell"/>
</dbReference>
<evidence type="ECO:0000313" key="9">
    <source>
        <dbReference type="EMBL" id="KAL2498500.1"/>
    </source>
</evidence>
<dbReference type="PROSITE" id="PS50909">
    <property type="entry name" value="GAT"/>
    <property type="match status" value="1"/>
</dbReference>
<dbReference type="GO" id="GO:0015031">
    <property type="term" value="P:protein transport"/>
    <property type="evidence" value="ECO:0007669"/>
    <property type="project" value="UniProtKB-KW"/>
</dbReference>
<sequence>MMVNNFIRRAGQENHTFLIAAEVVKAAEIDLPDKIEQTTADYNAPKISNTGMRSISAAASPAGIINMASELVNSATSDKLTEMDWVKNIEICELVAHDHRQAKEVVKAIKKCLGSKNSNTQLLTVLLLEMLMNNIGEHVHQQVIDTGVLPILVKIVKKKSDLPVGEKIFLLLDASQTSLGGNSGRFPQYYSAYCELVSAGVQFPQGSSDTPKPHSASDLNKNNSSNKQSAAPQFERKAPQTHPQNVSGSSILQKAGTALEVLRDVLTAVDTQHSEGAKDEFTLDLVEQCSFHKQQVMHLAMTSRDDKVVTRAIELNEKLERILQRHDALISGRTTLVATHIDHEQEGEEEEAEQLLQRIRKGKACLRPEEEDCQRDWPLRLKGHSVPAEMLHGPLIRPTNCGAAKARTCPATNDGANARNCTATYCGAKARSQCRKTSGCTTTPSC</sequence>
<dbReference type="AlphaFoldDB" id="A0ABD1SCU3"/>
<keyword evidence="5" id="KW-0472">Membrane</keyword>
<organism evidence="9 10">
    <name type="scientific">Abeliophyllum distichum</name>
    <dbReference type="NCBI Taxonomy" id="126358"/>
    <lineage>
        <taxon>Eukaryota</taxon>
        <taxon>Viridiplantae</taxon>
        <taxon>Streptophyta</taxon>
        <taxon>Embryophyta</taxon>
        <taxon>Tracheophyta</taxon>
        <taxon>Spermatophyta</taxon>
        <taxon>Magnoliopsida</taxon>
        <taxon>eudicotyledons</taxon>
        <taxon>Gunneridae</taxon>
        <taxon>Pentapetalae</taxon>
        <taxon>asterids</taxon>
        <taxon>lamiids</taxon>
        <taxon>Lamiales</taxon>
        <taxon>Oleaceae</taxon>
        <taxon>Forsythieae</taxon>
        <taxon>Abeliophyllum</taxon>
    </lineage>
</organism>
<feature type="region of interest" description="Disordered" evidence="6">
    <location>
        <begin position="204"/>
        <end position="249"/>
    </location>
</feature>
<dbReference type="Pfam" id="PF03127">
    <property type="entry name" value="GAT"/>
    <property type="match status" value="1"/>
</dbReference>
<evidence type="ECO:0000259" key="8">
    <source>
        <dbReference type="PROSITE" id="PS50909"/>
    </source>
</evidence>
<keyword evidence="10" id="KW-1185">Reference proteome</keyword>
<dbReference type="EMBL" id="JBFOLK010000007">
    <property type="protein sequence ID" value="KAL2498500.1"/>
    <property type="molecule type" value="Genomic_DNA"/>
</dbReference>
<dbReference type="Gene3D" id="1.25.40.90">
    <property type="match status" value="1"/>
</dbReference>
<dbReference type="SUPFAM" id="SSF89009">
    <property type="entry name" value="GAT-like domain"/>
    <property type="match status" value="1"/>
</dbReference>
<keyword evidence="4" id="KW-0653">Protein transport</keyword>
<dbReference type="PROSITE" id="PS50179">
    <property type="entry name" value="VHS"/>
    <property type="match status" value="1"/>
</dbReference>